<dbReference type="Pfam" id="PF01230">
    <property type="entry name" value="HIT"/>
    <property type="match status" value="1"/>
</dbReference>
<dbReference type="PIRSF" id="PIRSF000714">
    <property type="entry name" value="HIT"/>
    <property type="match status" value="1"/>
</dbReference>
<dbReference type="InterPro" id="IPR036265">
    <property type="entry name" value="HIT-like_sf"/>
</dbReference>
<dbReference type="PROSITE" id="PS51084">
    <property type="entry name" value="HIT_2"/>
    <property type="match status" value="1"/>
</dbReference>
<dbReference type="EMBL" id="BSOY01000060">
    <property type="protein sequence ID" value="GLS02284.1"/>
    <property type="molecule type" value="Genomic_DNA"/>
</dbReference>
<keyword evidence="4" id="KW-1185">Reference proteome</keyword>
<organism evidence="3 4">
    <name type="scientific">Brevundimonas denitrificans</name>
    <dbReference type="NCBI Taxonomy" id="1443434"/>
    <lineage>
        <taxon>Bacteria</taxon>
        <taxon>Pseudomonadati</taxon>
        <taxon>Pseudomonadota</taxon>
        <taxon>Alphaproteobacteria</taxon>
        <taxon>Caulobacterales</taxon>
        <taxon>Caulobacteraceae</taxon>
        <taxon>Brevundimonas</taxon>
    </lineage>
</organism>
<dbReference type="Gene3D" id="3.30.428.10">
    <property type="entry name" value="HIT-like"/>
    <property type="match status" value="1"/>
</dbReference>
<evidence type="ECO:0000313" key="3">
    <source>
        <dbReference type="EMBL" id="GLS02284.1"/>
    </source>
</evidence>
<sequence>MTASFQADPVFDTGSVVACDWPLCQVRLQDDARFPWLILIPRRAGLHEIEDLTPAERAALMDEVVRAGDMVRALGQAAGRPVQKLNVAALGNVTAQLHVHVVGRRHDDGQWPDPVWGRGAPVPYGANGLQAAVSRIRLSSAG</sequence>
<dbReference type="InterPro" id="IPR026026">
    <property type="entry name" value="HIT_Hint"/>
</dbReference>
<evidence type="ECO:0000313" key="4">
    <source>
        <dbReference type="Proteomes" id="UP001156921"/>
    </source>
</evidence>
<comment type="caution">
    <text evidence="3">The sequence shown here is derived from an EMBL/GenBank/DDBJ whole genome shotgun (WGS) entry which is preliminary data.</text>
</comment>
<protein>
    <submittedName>
        <fullName evidence="3">HIT domain-containing protein</fullName>
    </submittedName>
</protein>
<proteinExistence type="predicted"/>
<evidence type="ECO:0000256" key="1">
    <source>
        <dbReference type="PROSITE-ProRule" id="PRU00464"/>
    </source>
</evidence>
<name>A0ABQ6BLG2_9CAUL</name>
<accession>A0ABQ6BLG2</accession>
<dbReference type="RefSeq" id="WP_284223165.1">
    <property type="nucleotide sequence ID" value="NZ_BSOY01000060.1"/>
</dbReference>
<evidence type="ECO:0000259" key="2">
    <source>
        <dbReference type="PROSITE" id="PS51084"/>
    </source>
</evidence>
<gene>
    <name evidence="3" type="ORF">GCM10007859_23070</name>
</gene>
<comment type="caution">
    <text evidence="1">Lacks conserved residue(s) required for the propagation of feature annotation.</text>
</comment>
<dbReference type="SUPFAM" id="SSF54197">
    <property type="entry name" value="HIT-like"/>
    <property type="match status" value="1"/>
</dbReference>
<feature type="domain" description="HIT" evidence="2">
    <location>
        <begin position="37"/>
        <end position="111"/>
    </location>
</feature>
<reference evidence="4" key="1">
    <citation type="journal article" date="2019" name="Int. J. Syst. Evol. Microbiol.">
        <title>The Global Catalogue of Microorganisms (GCM) 10K type strain sequencing project: providing services to taxonomists for standard genome sequencing and annotation.</title>
        <authorList>
            <consortium name="The Broad Institute Genomics Platform"/>
            <consortium name="The Broad Institute Genome Sequencing Center for Infectious Disease"/>
            <person name="Wu L."/>
            <person name="Ma J."/>
        </authorList>
    </citation>
    <scope>NUCLEOTIDE SEQUENCE [LARGE SCALE GENOMIC DNA]</scope>
    <source>
        <strain evidence="4">NBRC 110107</strain>
    </source>
</reference>
<dbReference type="Proteomes" id="UP001156921">
    <property type="component" value="Unassembled WGS sequence"/>
</dbReference>
<dbReference type="InterPro" id="IPR011146">
    <property type="entry name" value="HIT-like"/>
</dbReference>